<keyword evidence="9 21" id="KW-0732">Signal</keyword>
<dbReference type="Proteomes" id="UP000629468">
    <property type="component" value="Unassembled WGS sequence"/>
</dbReference>
<evidence type="ECO:0000256" key="6">
    <source>
        <dbReference type="ARBA" id="ARBA00022475"/>
    </source>
</evidence>
<protein>
    <recommendedName>
        <fullName evidence="5">glucan endo-1,3-beta-D-glucosidase</fullName>
        <ecNumber evidence="5">3.2.1.39</ecNumber>
    </recommendedName>
    <alternativeName>
        <fullName evidence="18">Endo-1,3-beta-glucanase btgC</fullName>
    </alternativeName>
    <alternativeName>
        <fullName evidence="17">Laminarinase btgC</fullName>
    </alternativeName>
</protein>
<name>A0A8H7KIM1_AGABI</name>
<comment type="similarity">
    <text evidence="4 19">Belongs to the glycosyl hydrolase 17 family.</text>
</comment>
<dbReference type="PROSITE" id="PS00587">
    <property type="entry name" value="GLYCOSYL_HYDROL_F17"/>
    <property type="match status" value="1"/>
</dbReference>
<evidence type="ECO:0000256" key="3">
    <source>
        <dbReference type="ARBA" id="ARBA00004401"/>
    </source>
</evidence>
<comment type="caution">
    <text evidence="22">The sequence shown here is derived from an EMBL/GenBank/DDBJ whole genome shotgun (WGS) entry which is preliminary data.</text>
</comment>
<keyword evidence="11" id="KW-0472">Membrane</keyword>
<evidence type="ECO:0000256" key="13">
    <source>
        <dbReference type="ARBA" id="ARBA00023277"/>
    </source>
</evidence>
<evidence type="ECO:0000256" key="15">
    <source>
        <dbReference type="ARBA" id="ARBA00023326"/>
    </source>
</evidence>
<gene>
    <name evidence="22" type="ORF">Agabi119p4_2853</name>
</gene>
<dbReference type="GO" id="GO:0009277">
    <property type="term" value="C:fungal-type cell wall"/>
    <property type="evidence" value="ECO:0007669"/>
    <property type="project" value="TreeGrafter"/>
</dbReference>
<dbReference type="Pfam" id="PF00332">
    <property type="entry name" value="Glyco_hydro_17"/>
    <property type="match status" value="1"/>
</dbReference>
<keyword evidence="20" id="KW-0326">Glycosidase</keyword>
<evidence type="ECO:0000313" key="22">
    <source>
        <dbReference type="EMBL" id="KAF7778508.1"/>
    </source>
</evidence>
<evidence type="ECO:0000256" key="1">
    <source>
        <dbReference type="ARBA" id="ARBA00000382"/>
    </source>
</evidence>
<organism evidence="22 23">
    <name type="scientific">Agaricus bisporus var. burnettii</name>
    <dbReference type="NCBI Taxonomy" id="192524"/>
    <lineage>
        <taxon>Eukaryota</taxon>
        <taxon>Fungi</taxon>
        <taxon>Dikarya</taxon>
        <taxon>Basidiomycota</taxon>
        <taxon>Agaricomycotina</taxon>
        <taxon>Agaricomycetes</taxon>
        <taxon>Agaricomycetidae</taxon>
        <taxon>Agaricales</taxon>
        <taxon>Agaricineae</taxon>
        <taxon>Agaricaceae</taxon>
        <taxon>Agaricus</taxon>
    </lineage>
</organism>
<dbReference type="EC" id="3.2.1.39" evidence="5"/>
<keyword evidence="6" id="KW-1003">Cell membrane</keyword>
<feature type="chain" id="PRO_5034215331" description="glucan endo-1,3-beta-D-glucosidase" evidence="21">
    <location>
        <begin position="20"/>
        <end position="291"/>
    </location>
</feature>
<dbReference type="GO" id="GO:0005576">
    <property type="term" value="C:extracellular region"/>
    <property type="evidence" value="ECO:0007669"/>
    <property type="project" value="TreeGrafter"/>
</dbReference>
<keyword evidence="7" id="KW-0134">Cell wall</keyword>
<dbReference type="InterPro" id="IPR000490">
    <property type="entry name" value="Glyco_hydro_17"/>
</dbReference>
<evidence type="ECO:0000256" key="18">
    <source>
        <dbReference type="ARBA" id="ARBA00043078"/>
    </source>
</evidence>
<dbReference type="GO" id="GO:0005886">
    <property type="term" value="C:plasma membrane"/>
    <property type="evidence" value="ECO:0007669"/>
    <property type="project" value="UniProtKB-SubCell"/>
</dbReference>
<accession>A0A8H7KIM1</accession>
<keyword evidence="12" id="KW-0325">Glycoprotein</keyword>
<evidence type="ECO:0000256" key="10">
    <source>
        <dbReference type="ARBA" id="ARBA00022801"/>
    </source>
</evidence>
<dbReference type="PANTHER" id="PTHR16631:SF17">
    <property type="entry name" value="GLUCAN ENDO-1,3-BETA-GLUCOSIDASE BTGC"/>
    <property type="match status" value="1"/>
</dbReference>
<dbReference type="EMBL" id="JABXXO010000004">
    <property type="protein sequence ID" value="KAF7778508.1"/>
    <property type="molecule type" value="Genomic_DNA"/>
</dbReference>
<evidence type="ECO:0000256" key="14">
    <source>
        <dbReference type="ARBA" id="ARBA00023316"/>
    </source>
</evidence>
<evidence type="ECO:0000256" key="17">
    <source>
        <dbReference type="ARBA" id="ARBA00042373"/>
    </source>
</evidence>
<feature type="signal peptide" evidence="21">
    <location>
        <begin position="1"/>
        <end position="19"/>
    </location>
</feature>
<comment type="catalytic activity">
    <reaction evidence="1">
        <text>Hydrolysis of (1-&gt;3)-beta-D-glucosidic linkages in (1-&gt;3)-beta-D-glucans.</text>
        <dbReference type="EC" id="3.2.1.39"/>
    </reaction>
</comment>
<dbReference type="GO" id="GO:0000272">
    <property type="term" value="P:polysaccharide catabolic process"/>
    <property type="evidence" value="ECO:0007669"/>
    <property type="project" value="UniProtKB-KW"/>
</dbReference>
<dbReference type="SUPFAM" id="SSF51445">
    <property type="entry name" value="(Trans)glycosidases"/>
    <property type="match status" value="1"/>
</dbReference>
<evidence type="ECO:0000256" key="9">
    <source>
        <dbReference type="ARBA" id="ARBA00022729"/>
    </source>
</evidence>
<proteinExistence type="inferred from homology"/>
<comment type="subcellular location">
    <subcellularLocation>
        <location evidence="3">Cell membrane</location>
        <topology evidence="3">Single-pass type II membrane protein</topology>
    </subcellularLocation>
    <subcellularLocation>
        <location evidence="2">Secreted</location>
        <location evidence="2">Cell wall</location>
    </subcellularLocation>
</comment>
<evidence type="ECO:0000256" key="19">
    <source>
        <dbReference type="RuleBase" id="RU004335"/>
    </source>
</evidence>
<dbReference type="GO" id="GO:0042973">
    <property type="term" value="F:glucan endo-1,3-beta-D-glucosidase activity"/>
    <property type="evidence" value="ECO:0007669"/>
    <property type="project" value="UniProtKB-EC"/>
</dbReference>
<dbReference type="GO" id="GO:0071555">
    <property type="term" value="P:cell wall organization"/>
    <property type="evidence" value="ECO:0007669"/>
    <property type="project" value="UniProtKB-KW"/>
</dbReference>
<evidence type="ECO:0000256" key="11">
    <source>
        <dbReference type="ARBA" id="ARBA00023136"/>
    </source>
</evidence>
<reference evidence="22 23" key="1">
    <citation type="journal article" name="Sci. Rep.">
        <title>Telomere-to-telomere assembled and centromere annotated genomes of the two main subspecies of the button mushroom Agaricus bisporus reveal especially polymorphic chromosome ends.</title>
        <authorList>
            <person name="Sonnenberg A.S.M."/>
            <person name="Sedaghat-Telgerd N."/>
            <person name="Lavrijssen B."/>
            <person name="Ohm R.A."/>
            <person name="Hendrickx P.M."/>
            <person name="Scholtmeijer K."/>
            <person name="Baars J.J.P."/>
            <person name="van Peer A."/>
        </authorList>
    </citation>
    <scope>NUCLEOTIDE SEQUENCE [LARGE SCALE GENOMIC DNA]</scope>
    <source>
        <strain evidence="22 23">H119_p4</strain>
    </source>
</reference>
<sequence>MMLTTNIILSLAFLSVTFAANNFVGLTASNAIGGRSPYTCRTQAQWNDLANTARNSGFKTIRILGFDCGALNMASNAAAAANLQVLAGIFFDGSVAGANGQIDNEVRSFQSAVQQFGASRYVGLTIGNENSDDPNNIINKVNQVRNTLRSAGINTPVSTVHSWFNIINARVLCNGDFVGANAHAFFDPNTAAGNSGNFLTQTVIPALRNACGNKKIMITETGWPSRGGSNGAGVASLDNERAALAALNCASGSIPDVSVFAFEYDDQTWKGNDNERSFGIFPKFNNGVPSC</sequence>
<dbReference type="GO" id="GO:0009986">
    <property type="term" value="C:cell surface"/>
    <property type="evidence" value="ECO:0007669"/>
    <property type="project" value="TreeGrafter"/>
</dbReference>
<keyword evidence="13" id="KW-0119">Carbohydrate metabolism</keyword>
<keyword evidence="8" id="KW-0964">Secreted</keyword>
<evidence type="ECO:0000256" key="16">
    <source>
        <dbReference type="ARBA" id="ARBA00037649"/>
    </source>
</evidence>
<evidence type="ECO:0000256" key="5">
    <source>
        <dbReference type="ARBA" id="ARBA00012780"/>
    </source>
</evidence>
<keyword evidence="10 20" id="KW-0378">Hydrolase</keyword>
<comment type="function">
    <text evidence="16">Glucanases play a role in cell expansion during growth, in cell-cell fusion during mating, and in spore release during sporulation. This enzyme may be involved in beta-glucan degradation. Active on laminarin and lichenan.</text>
</comment>
<evidence type="ECO:0000256" key="21">
    <source>
        <dbReference type="SAM" id="SignalP"/>
    </source>
</evidence>
<dbReference type="PANTHER" id="PTHR16631">
    <property type="entry name" value="GLUCAN 1,3-BETA-GLUCOSIDASE"/>
    <property type="match status" value="1"/>
</dbReference>
<keyword evidence="14" id="KW-0961">Cell wall biogenesis/degradation</keyword>
<dbReference type="OMA" id="KRTMITE"/>
<dbReference type="InterPro" id="IPR017853">
    <property type="entry name" value="GH"/>
</dbReference>
<evidence type="ECO:0000256" key="20">
    <source>
        <dbReference type="RuleBase" id="RU004336"/>
    </source>
</evidence>
<evidence type="ECO:0000313" key="23">
    <source>
        <dbReference type="Proteomes" id="UP000629468"/>
    </source>
</evidence>
<evidence type="ECO:0000256" key="12">
    <source>
        <dbReference type="ARBA" id="ARBA00023180"/>
    </source>
</evidence>
<evidence type="ECO:0000256" key="8">
    <source>
        <dbReference type="ARBA" id="ARBA00022525"/>
    </source>
</evidence>
<evidence type="ECO:0000256" key="4">
    <source>
        <dbReference type="ARBA" id="ARBA00008773"/>
    </source>
</evidence>
<dbReference type="AlphaFoldDB" id="A0A8H7KIM1"/>
<evidence type="ECO:0000256" key="7">
    <source>
        <dbReference type="ARBA" id="ARBA00022512"/>
    </source>
</evidence>
<keyword evidence="15" id="KW-0624">Polysaccharide degradation</keyword>
<evidence type="ECO:0000256" key="2">
    <source>
        <dbReference type="ARBA" id="ARBA00004191"/>
    </source>
</evidence>
<dbReference type="InterPro" id="IPR050732">
    <property type="entry name" value="Beta-glucan_modifiers"/>
</dbReference>
<dbReference type="Gene3D" id="3.20.20.80">
    <property type="entry name" value="Glycosidases"/>
    <property type="match status" value="2"/>
</dbReference>